<dbReference type="InterPro" id="IPR000847">
    <property type="entry name" value="LysR_HTH_N"/>
</dbReference>
<dbReference type="PANTHER" id="PTHR30537">
    <property type="entry name" value="HTH-TYPE TRANSCRIPTIONAL REGULATOR"/>
    <property type="match status" value="1"/>
</dbReference>
<evidence type="ECO:0000256" key="4">
    <source>
        <dbReference type="ARBA" id="ARBA00023163"/>
    </source>
</evidence>
<proteinExistence type="inferred from homology"/>
<reference evidence="7" key="1">
    <citation type="journal article" date="2017" name="Proc. Natl. Acad. Sci. U.S.A.">
        <title>Simulation of Deepwater Horizon oil plume reveals substrate specialization within a complex community of hydrocarbon degraders.</title>
        <authorList>
            <person name="Hu P."/>
            <person name="Dubinsky E.A."/>
            <person name="Probst A.J."/>
            <person name="Wang J."/>
            <person name="Sieber C.M.K."/>
            <person name="Tom L.M."/>
            <person name="Gardinali P."/>
            <person name="Banfield J.F."/>
            <person name="Atlas R.M."/>
            <person name="Andersen G.L."/>
        </authorList>
    </citation>
    <scope>NUCLEOTIDE SEQUENCE [LARGE SCALE GENOMIC DNA]</scope>
</reference>
<dbReference type="InterPro" id="IPR036390">
    <property type="entry name" value="WH_DNA-bd_sf"/>
</dbReference>
<evidence type="ECO:0000256" key="3">
    <source>
        <dbReference type="ARBA" id="ARBA00023125"/>
    </source>
</evidence>
<evidence type="ECO:0000313" key="6">
    <source>
        <dbReference type="EMBL" id="OUR80975.1"/>
    </source>
</evidence>
<dbReference type="InterPro" id="IPR036388">
    <property type="entry name" value="WH-like_DNA-bd_sf"/>
</dbReference>
<dbReference type="SUPFAM" id="SSF53850">
    <property type="entry name" value="Periplasmic binding protein-like II"/>
    <property type="match status" value="1"/>
</dbReference>
<dbReference type="AlphaFoldDB" id="A0A1Y5EJ55"/>
<evidence type="ECO:0000256" key="2">
    <source>
        <dbReference type="ARBA" id="ARBA00023015"/>
    </source>
</evidence>
<gene>
    <name evidence="6" type="ORF">A9Q75_09695</name>
</gene>
<dbReference type="InterPro" id="IPR058163">
    <property type="entry name" value="LysR-type_TF_proteobact-type"/>
</dbReference>
<evidence type="ECO:0000313" key="7">
    <source>
        <dbReference type="Proteomes" id="UP000243053"/>
    </source>
</evidence>
<dbReference type="PROSITE" id="PS50931">
    <property type="entry name" value="HTH_LYSR"/>
    <property type="match status" value="1"/>
</dbReference>
<accession>A0A1Y5EJ55</accession>
<evidence type="ECO:0000256" key="1">
    <source>
        <dbReference type="ARBA" id="ARBA00009437"/>
    </source>
</evidence>
<feature type="domain" description="HTH lysR-type" evidence="5">
    <location>
        <begin position="1"/>
        <end position="61"/>
    </location>
</feature>
<keyword evidence="2" id="KW-0805">Transcription regulation</keyword>
<dbReference type="GO" id="GO:0003700">
    <property type="term" value="F:DNA-binding transcription factor activity"/>
    <property type="evidence" value="ECO:0007669"/>
    <property type="project" value="InterPro"/>
</dbReference>
<sequence>MKLSNLDDLHLFVSLVEAGSFTVAAKELGIAKSKLSRRLVLLEKKLGCELLLRTTRKQELTDSGRLLFCASKEHIDALTKVEEELSSSLHQPQGKLNILLPLEFFNQIISTLIGDFLSRYPKIHLHCQHYSGSVPEFDPKFDLCFVLHEQALPTTNWIAKELLSFPQSIYYSPTMSSESENKLCQEKTIKPEQLSQHDCILEEEGQLWHFRNGDKIEQVNVNGRVVLSSPEMRLRAAEQGLGLCKLPDYVLKNSVLKSRVLKNYSQAQSLQRLSLTHESVAQRLSVLYQSRHVASKTRTFLDYFQSNVGQLL</sequence>
<dbReference type="Gene3D" id="3.40.190.290">
    <property type="match status" value="1"/>
</dbReference>
<evidence type="ECO:0000259" key="5">
    <source>
        <dbReference type="PROSITE" id="PS50931"/>
    </source>
</evidence>
<dbReference type="GO" id="GO:0006351">
    <property type="term" value="P:DNA-templated transcription"/>
    <property type="evidence" value="ECO:0007669"/>
    <property type="project" value="TreeGrafter"/>
</dbReference>
<name>A0A1Y5EJ55_COLPS</name>
<dbReference type="FunFam" id="1.10.10.10:FF:000001">
    <property type="entry name" value="LysR family transcriptional regulator"/>
    <property type="match status" value="1"/>
</dbReference>
<dbReference type="Gene3D" id="1.10.10.10">
    <property type="entry name" value="Winged helix-like DNA-binding domain superfamily/Winged helix DNA-binding domain"/>
    <property type="match status" value="1"/>
</dbReference>
<dbReference type="SUPFAM" id="SSF46785">
    <property type="entry name" value="Winged helix' DNA-binding domain"/>
    <property type="match status" value="1"/>
</dbReference>
<dbReference type="Pfam" id="PF03466">
    <property type="entry name" value="LysR_substrate"/>
    <property type="match status" value="1"/>
</dbReference>
<dbReference type="Proteomes" id="UP000243053">
    <property type="component" value="Unassembled WGS sequence"/>
</dbReference>
<dbReference type="PANTHER" id="PTHR30537:SF5">
    <property type="entry name" value="HTH-TYPE TRANSCRIPTIONAL ACTIVATOR TTDR-RELATED"/>
    <property type="match status" value="1"/>
</dbReference>
<comment type="similarity">
    <text evidence="1">Belongs to the LysR transcriptional regulatory family.</text>
</comment>
<dbReference type="GO" id="GO:0043565">
    <property type="term" value="F:sequence-specific DNA binding"/>
    <property type="evidence" value="ECO:0007669"/>
    <property type="project" value="TreeGrafter"/>
</dbReference>
<dbReference type="InterPro" id="IPR005119">
    <property type="entry name" value="LysR_subst-bd"/>
</dbReference>
<organism evidence="6 7">
    <name type="scientific">Colwellia psychrerythraea</name>
    <name type="common">Vibrio psychroerythus</name>
    <dbReference type="NCBI Taxonomy" id="28229"/>
    <lineage>
        <taxon>Bacteria</taxon>
        <taxon>Pseudomonadati</taxon>
        <taxon>Pseudomonadota</taxon>
        <taxon>Gammaproteobacteria</taxon>
        <taxon>Alteromonadales</taxon>
        <taxon>Colwelliaceae</taxon>
        <taxon>Colwellia</taxon>
    </lineage>
</organism>
<keyword evidence="4" id="KW-0804">Transcription</keyword>
<comment type="caution">
    <text evidence="6">The sequence shown here is derived from an EMBL/GenBank/DDBJ whole genome shotgun (WGS) entry which is preliminary data.</text>
</comment>
<protein>
    <submittedName>
        <fullName evidence="6">LysR family transcriptional regulator</fullName>
    </submittedName>
</protein>
<keyword evidence="3" id="KW-0238">DNA-binding</keyword>
<dbReference type="Pfam" id="PF00126">
    <property type="entry name" value="HTH_1"/>
    <property type="match status" value="1"/>
</dbReference>
<dbReference type="EMBL" id="MAAF01000056">
    <property type="protein sequence ID" value="OUR80975.1"/>
    <property type="molecule type" value="Genomic_DNA"/>
</dbReference>